<feature type="transmembrane region" description="Helical" evidence="1">
    <location>
        <begin position="83"/>
        <end position="104"/>
    </location>
</feature>
<dbReference type="OMA" id="MICAVEV"/>
<dbReference type="OrthoDB" id="10305151at2759"/>
<dbReference type="GeneID" id="8858570"/>
<keyword evidence="1" id="KW-1133">Transmembrane helix</keyword>
<dbReference type="InParanoid" id="D2VTX5"/>
<feature type="transmembrane region" description="Helical" evidence="1">
    <location>
        <begin position="124"/>
        <end position="143"/>
    </location>
</feature>
<organism evidence="3">
    <name type="scientific">Naegleria gruberi</name>
    <name type="common">Amoeba</name>
    <dbReference type="NCBI Taxonomy" id="5762"/>
    <lineage>
        <taxon>Eukaryota</taxon>
        <taxon>Discoba</taxon>
        <taxon>Heterolobosea</taxon>
        <taxon>Tetramitia</taxon>
        <taxon>Eutetramitia</taxon>
        <taxon>Vahlkampfiidae</taxon>
        <taxon>Naegleria</taxon>
    </lineage>
</organism>
<proteinExistence type="predicted"/>
<evidence type="ECO:0000313" key="3">
    <source>
        <dbReference type="Proteomes" id="UP000006671"/>
    </source>
</evidence>
<keyword evidence="1" id="KW-0812">Transmembrane</keyword>
<dbReference type="AlphaFoldDB" id="D2VTX5"/>
<keyword evidence="3" id="KW-1185">Reference proteome</keyword>
<dbReference type="VEuPathDB" id="AmoebaDB:NAEGRDRAFT_72463"/>
<feature type="transmembrane region" description="Helical" evidence="1">
    <location>
        <begin position="7"/>
        <end position="28"/>
    </location>
</feature>
<protein>
    <submittedName>
        <fullName evidence="2">Predicted protein</fullName>
    </submittedName>
</protein>
<gene>
    <name evidence="2" type="ORF">NAEGRDRAFT_72463</name>
</gene>
<dbReference type="Proteomes" id="UP000006671">
    <property type="component" value="Unassembled WGS sequence"/>
</dbReference>
<dbReference type="KEGG" id="ngr:NAEGRDRAFT_72463"/>
<sequence>MICAVEVVLLVFVLLSSLTTFFTSIPNLNQVDHDCSGQSIYFVILALAIVALVEIISLATTFQLSVYEEKHLLTNARSSKTKGTSLTSVFSLSCWIVRLALIITSTSLIEGPACIKSSIYTLDLHYFVIAMWIFWAASALLIIPKWFLFVKSRNIVNNHHKDNDLTKVVLSDDEEELLSRNRE</sequence>
<evidence type="ECO:0000313" key="2">
    <source>
        <dbReference type="EMBL" id="EFC39734.1"/>
    </source>
</evidence>
<accession>D2VTX5</accession>
<name>D2VTX5_NAEGR</name>
<reference evidence="2 3" key="1">
    <citation type="journal article" date="2010" name="Cell">
        <title>The genome of Naegleria gruberi illuminates early eukaryotic versatility.</title>
        <authorList>
            <person name="Fritz-Laylin L.K."/>
            <person name="Prochnik S.E."/>
            <person name="Ginger M.L."/>
            <person name="Dacks J.B."/>
            <person name="Carpenter M.L."/>
            <person name="Field M.C."/>
            <person name="Kuo A."/>
            <person name="Paredez A."/>
            <person name="Chapman J."/>
            <person name="Pham J."/>
            <person name="Shu S."/>
            <person name="Neupane R."/>
            <person name="Cipriano M."/>
            <person name="Mancuso J."/>
            <person name="Tu H."/>
            <person name="Salamov A."/>
            <person name="Lindquist E."/>
            <person name="Shapiro H."/>
            <person name="Lucas S."/>
            <person name="Grigoriev I.V."/>
            <person name="Cande W.Z."/>
            <person name="Fulton C."/>
            <person name="Rokhsar D.S."/>
            <person name="Dawson S.C."/>
        </authorList>
    </citation>
    <scope>NUCLEOTIDE SEQUENCE [LARGE SCALE GENOMIC DNA]</scope>
    <source>
        <strain evidence="2 3">NEG-M</strain>
    </source>
</reference>
<dbReference type="EMBL" id="GG738897">
    <property type="protein sequence ID" value="EFC39734.1"/>
    <property type="molecule type" value="Genomic_DNA"/>
</dbReference>
<dbReference type="RefSeq" id="XP_002672478.1">
    <property type="nucleotide sequence ID" value="XM_002672432.1"/>
</dbReference>
<keyword evidence="1" id="KW-0472">Membrane</keyword>
<evidence type="ECO:0000256" key="1">
    <source>
        <dbReference type="SAM" id="Phobius"/>
    </source>
</evidence>
<feature type="transmembrane region" description="Helical" evidence="1">
    <location>
        <begin position="40"/>
        <end position="62"/>
    </location>
</feature>